<geneLocation type="mitochondrion" evidence="2"/>
<gene>
    <name evidence="2" type="primary">ND6</name>
</gene>
<protein>
    <submittedName>
        <fullName evidence="2">NADH dehydrogenase subunit 6</fullName>
    </submittedName>
</protein>
<dbReference type="EMBL" id="MZ507571">
    <property type="protein sequence ID" value="UXF58265.1"/>
    <property type="molecule type" value="Genomic_DNA"/>
</dbReference>
<accession>A0A977Q7K4</accession>
<evidence type="ECO:0000313" key="2">
    <source>
        <dbReference type="EMBL" id="UXF58265.1"/>
    </source>
</evidence>
<name>A0A977Q7K4_9ARAC</name>
<dbReference type="AlphaFoldDB" id="A0A977Q7K4"/>
<keyword evidence="1" id="KW-1133">Transmembrane helix</keyword>
<sequence>MFLLLTGMFLISSMQPMFMITMMIMIVIVYSYYIYLSMMSYWFSYILVMVMLSGVLVVFTYMITLIPNEVFENYNLLYMCMFIFFGFIGFDYVFFFSNEVVGLIIWNSLLGFLNIFVLVFLFLIMLMVVWFSYLSEGAVRIN</sequence>
<reference evidence="2" key="1">
    <citation type="submission" date="2021-07" db="EMBL/GenBank/DDBJ databases">
        <authorList>
            <person name="Yuan M.L."/>
            <person name="Li M."/>
        </authorList>
    </citation>
    <scope>NUCLEOTIDE SEQUENCE</scope>
</reference>
<feature type="transmembrane region" description="Helical" evidence="1">
    <location>
        <begin position="42"/>
        <end position="64"/>
    </location>
</feature>
<proteinExistence type="predicted"/>
<feature type="transmembrane region" description="Helical" evidence="1">
    <location>
        <begin position="109"/>
        <end position="133"/>
    </location>
</feature>
<feature type="transmembrane region" description="Helical" evidence="1">
    <location>
        <begin position="16"/>
        <end position="35"/>
    </location>
</feature>
<evidence type="ECO:0000256" key="1">
    <source>
        <dbReference type="SAM" id="Phobius"/>
    </source>
</evidence>
<keyword evidence="2" id="KW-0496">Mitochondrion</keyword>
<keyword evidence="1" id="KW-0472">Membrane</keyword>
<feature type="transmembrane region" description="Helical" evidence="1">
    <location>
        <begin position="76"/>
        <end position="97"/>
    </location>
</feature>
<organism evidence="2">
    <name type="scientific">Philodromus sp</name>
    <dbReference type="NCBI Taxonomy" id="2975155"/>
    <lineage>
        <taxon>Eukaryota</taxon>
        <taxon>Metazoa</taxon>
        <taxon>Ecdysozoa</taxon>
        <taxon>Arthropoda</taxon>
        <taxon>Chelicerata</taxon>
        <taxon>Arachnida</taxon>
        <taxon>Araneae</taxon>
        <taxon>Araneomorphae</taxon>
        <taxon>Entelegynae</taxon>
        <taxon>Dionycha</taxon>
        <taxon>Philodromidae</taxon>
        <taxon>Philodromus</taxon>
    </lineage>
</organism>
<keyword evidence="1" id="KW-0812">Transmembrane</keyword>